<feature type="binding site" evidence="5">
    <location>
        <position position="82"/>
    </location>
    <ligand>
        <name>Mn(2+)</name>
        <dbReference type="ChEBI" id="CHEBI:29035"/>
    </ligand>
</feature>
<evidence type="ECO:0000256" key="2">
    <source>
        <dbReference type="ARBA" id="ARBA00012682"/>
    </source>
</evidence>
<dbReference type="InterPro" id="IPR001189">
    <property type="entry name" value="Mn/Fe_SOD"/>
</dbReference>
<evidence type="ECO:0000256" key="3">
    <source>
        <dbReference type="ARBA" id="ARBA00022723"/>
    </source>
</evidence>
<dbReference type="SUPFAM" id="SSF46609">
    <property type="entry name" value="Fe,Mn superoxide dismutase (SOD), N-terminal domain"/>
    <property type="match status" value="1"/>
</dbReference>
<dbReference type="PROSITE" id="PS00088">
    <property type="entry name" value="SOD_MN"/>
    <property type="match status" value="1"/>
</dbReference>
<feature type="binding site" evidence="5">
    <location>
        <position position="169"/>
    </location>
    <ligand>
        <name>Mn(2+)</name>
        <dbReference type="ChEBI" id="CHEBI:29035"/>
    </ligand>
</feature>
<dbReference type="FunFam" id="1.10.287.990:FF:000001">
    <property type="entry name" value="Superoxide dismutase"/>
    <property type="match status" value="1"/>
</dbReference>
<dbReference type="Pfam" id="PF02777">
    <property type="entry name" value="Sod_Fe_C"/>
    <property type="match status" value="1"/>
</dbReference>
<evidence type="ECO:0000256" key="6">
    <source>
        <dbReference type="RuleBase" id="RU000414"/>
    </source>
</evidence>
<dbReference type="SUPFAM" id="SSF54719">
    <property type="entry name" value="Fe,Mn superoxide dismutase (SOD), C-terminal domain"/>
    <property type="match status" value="1"/>
</dbReference>
<feature type="binding site" evidence="5">
    <location>
        <position position="173"/>
    </location>
    <ligand>
        <name>Mn(2+)</name>
        <dbReference type="ChEBI" id="CHEBI:29035"/>
    </ligand>
</feature>
<evidence type="ECO:0000256" key="1">
    <source>
        <dbReference type="ARBA" id="ARBA00008714"/>
    </source>
</evidence>
<dbReference type="PANTHER" id="PTHR43595:SF2">
    <property type="entry name" value="SMALL RIBOSOMAL SUBUNIT PROTEIN MS42"/>
    <property type="match status" value="1"/>
</dbReference>
<gene>
    <name evidence="9" type="ORF">AVDCRST_MAG55-3169</name>
</gene>
<comment type="function">
    <text evidence="6">Destroys radicals which are normally produced within the cells and which are toxic to biological systems.</text>
</comment>
<name>A0A6J4QDR6_9ACTN</name>
<dbReference type="EC" id="1.15.1.1" evidence="2 6"/>
<dbReference type="GO" id="GO:0046872">
    <property type="term" value="F:metal ion binding"/>
    <property type="evidence" value="ECO:0007669"/>
    <property type="project" value="UniProtKB-KW"/>
</dbReference>
<dbReference type="PANTHER" id="PTHR43595">
    <property type="entry name" value="37S RIBOSOMAL PROTEIN S26, MITOCHONDRIAL"/>
    <property type="match status" value="1"/>
</dbReference>
<evidence type="ECO:0000256" key="4">
    <source>
        <dbReference type="ARBA" id="ARBA00023002"/>
    </source>
</evidence>
<feature type="domain" description="Manganese/iron superoxide dismutase N-terminal" evidence="7">
    <location>
        <begin position="2"/>
        <end position="89"/>
    </location>
</feature>
<keyword evidence="4 6" id="KW-0560">Oxidoreductase</keyword>
<protein>
    <recommendedName>
        <fullName evidence="2 6">Superoxide dismutase</fullName>
        <ecNumber evidence="2 6">1.15.1.1</ecNumber>
    </recommendedName>
</protein>
<dbReference type="PIRSF" id="PIRSF000349">
    <property type="entry name" value="SODismutase"/>
    <property type="match status" value="1"/>
</dbReference>
<feature type="binding site" evidence="5">
    <location>
        <position position="27"/>
    </location>
    <ligand>
        <name>Mn(2+)</name>
        <dbReference type="ChEBI" id="CHEBI:29035"/>
    </ligand>
</feature>
<feature type="domain" description="Manganese/iron superoxide dismutase C-terminal" evidence="8">
    <location>
        <begin position="99"/>
        <end position="201"/>
    </location>
</feature>
<evidence type="ECO:0000259" key="7">
    <source>
        <dbReference type="Pfam" id="PF00081"/>
    </source>
</evidence>
<dbReference type="InterPro" id="IPR036314">
    <property type="entry name" value="SOD_C_sf"/>
</dbReference>
<evidence type="ECO:0000259" key="8">
    <source>
        <dbReference type="Pfam" id="PF02777"/>
    </source>
</evidence>
<dbReference type="InterPro" id="IPR019832">
    <property type="entry name" value="Mn/Fe_SOD_C"/>
</dbReference>
<dbReference type="InterPro" id="IPR019831">
    <property type="entry name" value="Mn/Fe_SOD_N"/>
</dbReference>
<comment type="similarity">
    <text evidence="1 6">Belongs to the iron/manganese superoxide dismutase family.</text>
</comment>
<dbReference type="GO" id="GO:0004784">
    <property type="term" value="F:superoxide dismutase activity"/>
    <property type="evidence" value="ECO:0007669"/>
    <property type="project" value="UniProtKB-EC"/>
</dbReference>
<dbReference type="Gene3D" id="1.10.287.990">
    <property type="entry name" value="Fe,Mn superoxide dismutase (SOD) domain"/>
    <property type="match status" value="1"/>
</dbReference>
<dbReference type="PRINTS" id="PR01703">
    <property type="entry name" value="MNSODISMTASE"/>
</dbReference>
<evidence type="ECO:0000256" key="5">
    <source>
        <dbReference type="PIRSR" id="PIRSR000349-1"/>
    </source>
</evidence>
<feature type="non-terminal residue" evidence="9">
    <location>
        <position position="206"/>
    </location>
</feature>
<dbReference type="Gene3D" id="3.55.40.20">
    <property type="entry name" value="Iron/manganese superoxide dismutase, C-terminal domain"/>
    <property type="match status" value="1"/>
</dbReference>
<dbReference type="InterPro" id="IPR036324">
    <property type="entry name" value="Mn/Fe_SOD_N_sf"/>
</dbReference>
<dbReference type="FunFam" id="3.55.40.20:FF:000001">
    <property type="entry name" value="Superoxide dismutase"/>
    <property type="match status" value="1"/>
</dbReference>
<dbReference type="GO" id="GO:0005737">
    <property type="term" value="C:cytoplasm"/>
    <property type="evidence" value="ECO:0007669"/>
    <property type="project" value="TreeGrafter"/>
</dbReference>
<keyword evidence="3 5" id="KW-0479">Metal-binding</keyword>
<dbReference type="AlphaFoldDB" id="A0A6J4QDR6"/>
<dbReference type="Pfam" id="PF00081">
    <property type="entry name" value="Sod_Fe_N"/>
    <property type="match status" value="1"/>
</dbReference>
<reference evidence="9" key="1">
    <citation type="submission" date="2020-02" db="EMBL/GenBank/DDBJ databases">
        <authorList>
            <person name="Meier V. D."/>
        </authorList>
    </citation>
    <scope>NUCLEOTIDE SEQUENCE</scope>
    <source>
        <strain evidence="9">AVDCRST_MAG55</strain>
    </source>
</reference>
<organism evidence="9">
    <name type="scientific">uncultured Rubrobacteraceae bacterium</name>
    <dbReference type="NCBI Taxonomy" id="349277"/>
    <lineage>
        <taxon>Bacteria</taxon>
        <taxon>Bacillati</taxon>
        <taxon>Actinomycetota</taxon>
        <taxon>Rubrobacteria</taxon>
        <taxon>Rubrobacterales</taxon>
        <taxon>Rubrobacteraceae</taxon>
        <taxon>environmental samples</taxon>
    </lineage>
</organism>
<comment type="catalytic activity">
    <reaction evidence="6">
        <text>2 superoxide + 2 H(+) = H2O2 + O2</text>
        <dbReference type="Rhea" id="RHEA:20696"/>
        <dbReference type="ChEBI" id="CHEBI:15378"/>
        <dbReference type="ChEBI" id="CHEBI:15379"/>
        <dbReference type="ChEBI" id="CHEBI:16240"/>
        <dbReference type="ChEBI" id="CHEBI:18421"/>
        <dbReference type="EC" id="1.15.1.1"/>
    </reaction>
</comment>
<evidence type="ECO:0000313" key="9">
    <source>
        <dbReference type="EMBL" id="CAA9437909.1"/>
    </source>
</evidence>
<dbReference type="EMBL" id="CADCUZ010000161">
    <property type="protein sequence ID" value="CAA9437909.1"/>
    <property type="molecule type" value="Genomic_DNA"/>
</dbReference>
<sequence>MAYELPQLPYGYDALEPTIDEQTMHLHHEKHHNTYVTNLNAALEKHPEADPGTVEELLANLDSVPEDIRTAVRNNGGGHSNHSMFWQIMGPSGSGGGSPSGDLASAMDSSFGSFDGFKEQFAAAAAPGALFGSGWAWLVASPDGSLSIEKTANQDSPLMEGKTPVMGLDVWEHAYYLKYQNRRPEYINAWWDVVNWEEIGRRYDAA</sequence>
<dbReference type="InterPro" id="IPR019833">
    <property type="entry name" value="Mn/Fe_SOD_BS"/>
</dbReference>
<proteinExistence type="inferred from homology"/>
<accession>A0A6J4QDR6</accession>